<dbReference type="WBParaSite" id="ES5_v2.g16895.t1">
    <property type="protein sequence ID" value="ES5_v2.g16895.t1"/>
    <property type="gene ID" value="ES5_v2.g16895"/>
</dbReference>
<sequence>MLLQYGQQSHDAQNKIREEIGRRHLRRARERMFEETNDPNLGVAVFEDDTLIVGRVCNVAEKDMPRLHERIVSQSHRIDDSIDSLITKISQTPPPKNRGRPRKIDNKLLAIQKPSIPITLQLPSLNGEETSGNDAEPSSTFTPPAPKKRRPRKRKAEILEVEEEQIIVLSETTQKRVSTGFYDQQHKQMIYETIQPKLSYQDDTVYNEEEEEYLVDGHEEEEMETNEDEQLLERIKREMG</sequence>
<organism evidence="1 2">
    <name type="scientific">Panagrolaimus sp. ES5</name>
    <dbReference type="NCBI Taxonomy" id="591445"/>
    <lineage>
        <taxon>Eukaryota</taxon>
        <taxon>Metazoa</taxon>
        <taxon>Ecdysozoa</taxon>
        <taxon>Nematoda</taxon>
        <taxon>Chromadorea</taxon>
        <taxon>Rhabditida</taxon>
        <taxon>Tylenchina</taxon>
        <taxon>Panagrolaimomorpha</taxon>
        <taxon>Panagrolaimoidea</taxon>
        <taxon>Panagrolaimidae</taxon>
        <taxon>Panagrolaimus</taxon>
    </lineage>
</organism>
<proteinExistence type="predicted"/>
<protein>
    <submittedName>
        <fullName evidence="2">Uncharacterized protein</fullName>
    </submittedName>
</protein>
<evidence type="ECO:0000313" key="2">
    <source>
        <dbReference type="WBParaSite" id="ES5_v2.g16895.t1"/>
    </source>
</evidence>
<reference evidence="2" key="1">
    <citation type="submission" date="2022-11" db="UniProtKB">
        <authorList>
            <consortium name="WormBaseParasite"/>
        </authorList>
    </citation>
    <scope>IDENTIFICATION</scope>
</reference>
<evidence type="ECO:0000313" key="1">
    <source>
        <dbReference type="Proteomes" id="UP000887579"/>
    </source>
</evidence>
<name>A0AC34FIZ1_9BILA</name>
<accession>A0AC34FIZ1</accession>
<dbReference type="Proteomes" id="UP000887579">
    <property type="component" value="Unplaced"/>
</dbReference>